<sequence>MLSLEERIALISCKMGGKTYKEKVPAVEAKIRKTITNKDQYQATYKQIQRLTGYVENGKPPKQPSTSDDTIKRLCSQITWHWPLLLAVFRLTVDTPFNMFYHPVFRK</sequence>
<keyword evidence="2" id="KW-1185">Reference proteome</keyword>
<comment type="caution">
    <text evidence="1">The sequence shown here is derived from an EMBL/GenBank/DDBJ whole genome shotgun (WGS) entry which is preliminary data.</text>
</comment>
<reference evidence="1" key="1">
    <citation type="submission" date="2020-08" db="EMBL/GenBank/DDBJ databases">
        <title>Multicomponent nature underlies the extraordinary mechanical properties of spider dragline silk.</title>
        <authorList>
            <person name="Kono N."/>
            <person name="Nakamura H."/>
            <person name="Mori M."/>
            <person name="Yoshida Y."/>
            <person name="Ohtoshi R."/>
            <person name="Malay A.D."/>
            <person name="Moran D.A.P."/>
            <person name="Tomita M."/>
            <person name="Numata K."/>
            <person name="Arakawa K."/>
        </authorList>
    </citation>
    <scope>NUCLEOTIDE SEQUENCE</scope>
</reference>
<accession>A0A8X6YZS5</accession>
<organism evidence="1 2">
    <name type="scientific">Trichonephila inaurata madagascariensis</name>
    <dbReference type="NCBI Taxonomy" id="2747483"/>
    <lineage>
        <taxon>Eukaryota</taxon>
        <taxon>Metazoa</taxon>
        <taxon>Ecdysozoa</taxon>
        <taxon>Arthropoda</taxon>
        <taxon>Chelicerata</taxon>
        <taxon>Arachnida</taxon>
        <taxon>Araneae</taxon>
        <taxon>Araneomorphae</taxon>
        <taxon>Entelegynae</taxon>
        <taxon>Araneoidea</taxon>
        <taxon>Nephilidae</taxon>
        <taxon>Trichonephila</taxon>
        <taxon>Trichonephila inaurata</taxon>
    </lineage>
</organism>
<protein>
    <submittedName>
        <fullName evidence="1">Uncharacterized protein</fullName>
    </submittedName>
</protein>
<evidence type="ECO:0000313" key="2">
    <source>
        <dbReference type="Proteomes" id="UP000886998"/>
    </source>
</evidence>
<proteinExistence type="predicted"/>
<dbReference type="AlphaFoldDB" id="A0A8X6YZS5"/>
<evidence type="ECO:0000313" key="1">
    <source>
        <dbReference type="EMBL" id="GFY80069.1"/>
    </source>
</evidence>
<name>A0A8X6YZS5_9ARAC</name>
<gene>
    <name evidence="1" type="ORF">TNIN_412291</name>
</gene>
<dbReference type="EMBL" id="BMAV01023783">
    <property type="protein sequence ID" value="GFY80069.1"/>
    <property type="molecule type" value="Genomic_DNA"/>
</dbReference>
<dbReference type="Proteomes" id="UP000886998">
    <property type="component" value="Unassembled WGS sequence"/>
</dbReference>